<organism evidence="1 2">
    <name type="scientific">Ilyodon furcidens</name>
    <name type="common">goldbreast splitfin</name>
    <dbReference type="NCBI Taxonomy" id="33524"/>
    <lineage>
        <taxon>Eukaryota</taxon>
        <taxon>Metazoa</taxon>
        <taxon>Chordata</taxon>
        <taxon>Craniata</taxon>
        <taxon>Vertebrata</taxon>
        <taxon>Euteleostomi</taxon>
        <taxon>Actinopterygii</taxon>
        <taxon>Neopterygii</taxon>
        <taxon>Teleostei</taxon>
        <taxon>Neoteleostei</taxon>
        <taxon>Acanthomorphata</taxon>
        <taxon>Ovalentaria</taxon>
        <taxon>Atherinomorphae</taxon>
        <taxon>Cyprinodontiformes</taxon>
        <taxon>Goodeidae</taxon>
        <taxon>Ilyodon</taxon>
    </lineage>
</organism>
<protein>
    <submittedName>
        <fullName evidence="1">Uncharacterized protein</fullName>
    </submittedName>
</protein>
<gene>
    <name evidence="1" type="ORF">ILYODFUR_003697</name>
</gene>
<keyword evidence="2" id="KW-1185">Reference proteome</keyword>
<dbReference type="Proteomes" id="UP001482620">
    <property type="component" value="Unassembled WGS sequence"/>
</dbReference>
<proteinExistence type="predicted"/>
<sequence>MRKQKIYGEKTIHTNLALYVKHVPLLKWSLNENSTWKTHHPRHIQSLLTGCSNQRQVRTPPQPIISQGITFKDPLHGKHHSSAVLRLSSIPSPPWAPNSFQTKAYTTTRIGSRGGKTYLIIILRCLFKPTSSSAFTSPSGVRAPKK</sequence>
<accession>A0ABV0UDV8</accession>
<dbReference type="EMBL" id="JAHRIQ010069707">
    <property type="protein sequence ID" value="MEQ2243099.1"/>
    <property type="molecule type" value="Genomic_DNA"/>
</dbReference>
<name>A0ABV0UDV8_9TELE</name>
<reference evidence="1 2" key="1">
    <citation type="submission" date="2021-06" db="EMBL/GenBank/DDBJ databases">
        <authorList>
            <person name="Palmer J.M."/>
        </authorList>
    </citation>
    <scope>NUCLEOTIDE SEQUENCE [LARGE SCALE GENOMIC DNA]</scope>
    <source>
        <strain evidence="2">if_2019</strain>
        <tissue evidence="1">Muscle</tissue>
    </source>
</reference>
<evidence type="ECO:0000313" key="2">
    <source>
        <dbReference type="Proteomes" id="UP001482620"/>
    </source>
</evidence>
<comment type="caution">
    <text evidence="1">The sequence shown here is derived from an EMBL/GenBank/DDBJ whole genome shotgun (WGS) entry which is preliminary data.</text>
</comment>
<evidence type="ECO:0000313" key="1">
    <source>
        <dbReference type="EMBL" id="MEQ2243099.1"/>
    </source>
</evidence>